<name>A0A6J5QUP0_9CAUD</name>
<reference evidence="1" key="1">
    <citation type="submission" date="2020-05" db="EMBL/GenBank/DDBJ databases">
        <authorList>
            <person name="Chiriac C."/>
            <person name="Salcher M."/>
            <person name="Ghai R."/>
            <person name="Kavagutti S V."/>
        </authorList>
    </citation>
    <scope>NUCLEOTIDE SEQUENCE</scope>
</reference>
<dbReference type="EMBL" id="LR797128">
    <property type="protein sequence ID" value="CAB4188359.1"/>
    <property type="molecule type" value="Genomic_DNA"/>
</dbReference>
<proteinExistence type="predicted"/>
<evidence type="ECO:0000313" key="1">
    <source>
        <dbReference type="EMBL" id="CAB4188359.1"/>
    </source>
</evidence>
<accession>A0A6J5QUP0</accession>
<sequence>MSKVSTDISLLATEIENHKFDKSMLVDALRLCLLAFEGRDLSEPRVSAAIRRSKRVLEYIIK</sequence>
<gene>
    <name evidence="1" type="ORF">UFOVP1174_26</name>
</gene>
<organism evidence="1">
    <name type="scientific">uncultured Caudovirales phage</name>
    <dbReference type="NCBI Taxonomy" id="2100421"/>
    <lineage>
        <taxon>Viruses</taxon>
        <taxon>Duplodnaviria</taxon>
        <taxon>Heunggongvirae</taxon>
        <taxon>Uroviricota</taxon>
        <taxon>Caudoviricetes</taxon>
        <taxon>Peduoviridae</taxon>
        <taxon>Maltschvirus</taxon>
        <taxon>Maltschvirus maltsch</taxon>
    </lineage>
</organism>
<protein>
    <submittedName>
        <fullName evidence="1">Uncharacterized protein</fullName>
    </submittedName>
</protein>